<feature type="domain" description="Low molecular weight antigen MTB12-like C-terminal" evidence="5">
    <location>
        <begin position="54"/>
        <end position="164"/>
    </location>
</feature>
<sequence length="165" mass="16924">MRRYTALVASVSAALLIAGCSSSDDSDHADHTSEASAASTSETATSEPTAASVAAPTVDELTQSLELLVDPQVDAATKAATVENGQARLANLEQMTAALQNYGEITFQVEEPTVEGETATAPVTIATVRGATAPTPNTWVLIDGDWKVSDASACQLLAMGQAPCV</sequence>
<dbReference type="RefSeq" id="WP_089242601.1">
    <property type="nucleotide sequence ID" value="NZ_FZOW01000001.1"/>
</dbReference>
<evidence type="ECO:0000256" key="3">
    <source>
        <dbReference type="SAM" id="MobiDB-lite"/>
    </source>
</evidence>
<evidence type="ECO:0000259" key="5">
    <source>
        <dbReference type="Pfam" id="PF26580"/>
    </source>
</evidence>
<keyword evidence="1 4" id="KW-0732">Signal</keyword>
<gene>
    <name evidence="6" type="ORF">SAMN05421642_10157</name>
</gene>
<accession>A0A239CJM6</accession>
<feature type="signal peptide" evidence="4">
    <location>
        <begin position="1"/>
        <end position="23"/>
    </location>
</feature>
<evidence type="ECO:0000256" key="1">
    <source>
        <dbReference type="ARBA" id="ARBA00022729"/>
    </source>
</evidence>
<protein>
    <recommendedName>
        <fullName evidence="5">Low molecular weight antigen MTB12-like C-terminal domain-containing protein</fullName>
    </recommendedName>
</protein>
<feature type="region of interest" description="Disordered" evidence="3">
    <location>
        <begin position="22"/>
        <end position="53"/>
    </location>
</feature>
<organism evidence="6 7">
    <name type="scientific">Rhodococcoides kyotonense</name>
    <dbReference type="NCBI Taxonomy" id="398843"/>
    <lineage>
        <taxon>Bacteria</taxon>
        <taxon>Bacillati</taxon>
        <taxon>Actinomycetota</taxon>
        <taxon>Actinomycetes</taxon>
        <taxon>Mycobacteriales</taxon>
        <taxon>Nocardiaceae</taxon>
        <taxon>Rhodococcoides</taxon>
    </lineage>
</organism>
<dbReference type="InterPro" id="IPR058644">
    <property type="entry name" value="Mtb12-like_C"/>
</dbReference>
<dbReference type="Proteomes" id="UP000198327">
    <property type="component" value="Unassembled WGS sequence"/>
</dbReference>
<name>A0A239CJM6_9NOCA</name>
<dbReference type="Pfam" id="PF26580">
    <property type="entry name" value="Mtb12_C"/>
    <property type="match status" value="1"/>
</dbReference>
<dbReference type="EMBL" id="FZOW01000001">
    <property type="protein sequence ID" value="SNS20377.1"/>
    <property type="molecule type" value="Genomic_DNA"/>
</dbReference>
<feature type="chain" id="PRO_5039714805" description="Low molecular weight antigen MTB12-like C-terminal domain-containing protein" evidence="4">
    <location>
        <begin position="24"/>
        <end position="165"/>
    </location>
</feature>
<comment type="similarity">
    <text evidence="2">Belongs to the MTB12 family.</text>
</comment>
<evidence type="ECO:0000313" key="6">
    <source>
        <dbReference type="EMBL" id="SNS20377.1"/>
    </source>
</evidence>
<keyword evidence="7" id="KW-1185">Reference proteome</keyword>
<proteinExistence type="inferred from homology"/>
<dbReference type="PROSITE" id="PS51257">
    <property type="entry name" value="PROKAR_LIPOPROTEIN"/>
    <property type="match status" value="1"/>
</dbReference>
<dbReference type="AlphaFoldDB" id="A0A239CJM6"/>
<evidence type="ECO:0000256" key="2">
    <source>
        <dbReference type="ARBA" id="ARBA00093774"/>
    </source>
</evidence>
<reference evidence="7" key="1">
    <citation type="submission" date="2017-06" db="EMBL/GenBank/DDBJ databases">
        <authorList>
            <person name="Varghese N."/>
            <person name="Submissions S."/>
        </authorList>
    </citation>
    <scope>NUCLEOTIDE SEQUENCE [LARGE SCALE GENOMIC DNA]</scope>
    <source>
        <strain evidence="7">JCM 23211</strain>
    </source>
</reference>
<evidence type="ECO:0000256" key="4">
    <source>
        <dbReference type="SAM" id="SignalP"/>
    </source>
</evidence>
<evidence type="ECO:0000313" key="7">
    <source>
        <dbReference type="Proteomes" id="UP000198327"/>
    </source>
</evidence>
<dbReference type="OrthoDB" id="4381452at2"/>
<feature type="compositionally biased region" description="Low complexity" evidence="3">
    <location>
        <begin position="34"/>
        <end position="53"/>
    </location>
</feature>